<dbReference type="InterPro" id="IPR002734">
    <property type="entry name" value="RibDG_C"/>
</dbReference>
<dbReference type="Gene3D" id="3.40.430.10">
    <property type="entry name" value="Dihydrofolate Reductase, subunit A"/>
    <property type="match status" value="1"/>
</dbReference>
<accession>A0A2V1KEI0</accession>
<keyword evidence="3" id="KW-1185">Reference proteome</keyword>
<dbReference type="EMBL" id="QETB01000001">
    <property type="protein sequence ID" value="PWF27314.1"/>
    <property type="molecule type" value="Genomic_DNA"/>
</dbReference>
<dbReference type="AlphaFoldDB" id="A0A2V1KEI0"/>
<dbReference type="GO" id="GO:0009231">
    <property type="term" value="P:riboflavin biosynthetic process"/>
    <property type="evidence" value="ECO:0007669"/>
    <property type="project" value="InterPro"/>
</dbReference>
<comment type="caution">
    <text evidence="2">The sequence shown here is derived from an EMBL/GenBank/DDBJ whole genome shotgun (WGS) entry which is preliminary data.</text>
</comment>
<evidence type="ECO:0000259" key="1">
    <source>
        <dbReference type="Pfam" id="PF01872"/>
    </source>
</evidence>
<reference evidence="3" key="1">
    <citation type="submission" date="2018-05" db="EMBL/GenBank/DDBJ databases">
        <authorList>
            <person name="Li Y."/>
        </authorList>
    </citation>
    <scope>NUCLEOTIDE SEQUENCE [LARGE SCALE GENOMIC DNA]</scope>
    <source>
        <strain evidence="3">sk1b4</strain>
    </source>
</reference>
<dbReference type="RefSeq" id="WP_109092814.1">
    <property type="nucleotide sequence ID" value="NZ_QETB01000001.1"/>
</dbReference>
<gene>
    <name evidence="2" type="ORF">DD236_02705</name>
</gene>
<evidence type="ECO:0000313" key="3">
    <source>
        <dbReference type="Proteomes" id="UP000245283"/>
    </source>
</evidence>
<dbReference type="InterPro" id="IPR024072">
    <property type="entry name" value="DHFR-like_dom_sf"/>
</dbReference>
<evidence type="ECO:0000313" key="2">
    <source>
        <dbReference type="EMBL" id="PWF27314.1"/>
    </source>
</evidence>
<name>A0A2V1KEI0_9ACTO</name>
<proteinExistence type="predicted"/>
<dbReference type="GO" id="GO:0008703">
    <property type="term" value="F:5-amino-6-(5-phosphoribosylamino)uracil reductase activity"/>
    <property type="evidence" value="ECO:0007669"/>
    <property type="project" value="InterPro"/>
</dbReference>
<sequence length="187" mass="20461">MGTLGYTATISIDGYAADADGDFQWSAPGDDVFDFHVERMADVSAEILGRRTYELMRYWEAEPAGETWSAAEHEFARRWQSLDIVVASSTLTREKVADADVLVPHLGLADVERIVGEAAGEVEIFGPTVASEAIRAGLVDHFRLFIMPKAVGGGLRALPGDARLGMDLVGQRVFQDGTVYLHYTRAR</sequence>
<dbReference type="OrthoDB" id="7949219at2"/>
<dbReference type="Proteomes" id="UP000245283">
    <property type="component" value="Unassembled WGS sequence"/>
</dbReference>
<dbReference type="SUPFAM" id="SSF53597">
    <property type="entry name" value="Dihydrofolate reductase-like"/>
    <property type="match status" value="1"/>
</dbReference>
<protein>
    <submittedName>
        <fullName evidence="2">Deaminase</fullName>
    </submittedName>
</protein>
<organism evidence="2 3">
    <name type="scientific">Ancrocorticia populi</name>
    <dbReference type="NCBI Taxonomy" id="2175228"/>
    <lineage>
        <taxon>Bacteria</taxon>
        <taxon>Bacillati</taxon>
        <taxon>Actinomycetota</taxon>
        <taxon>Actinomycetes</taxon>
        <taxon>Actinomycetales</taxon>
        <taxon>Actinomycetaceae</taxon>
        <taxon>Ancrocorticia</taxon>
    </lineage>
</organism>
<feature type="domain" description="Bacterial bifunctional deaminase-reductase C-terminal" evidence="1">
    <location>
        <begin position="6"/>
        <end position="178"/>
    </location>
</feature>
<dbReference type="Pfam" id="PF01872">
    <property type="entry name" value="RibD_C"/>
    <property type="match status" value="1"/>
</dbReference>